<organism evidence="2 3">
    <name type="scientific">Steinernema carpocapsae</name>
    <name type="common">Entomopathogenic nematode</name>
    <dbReference type="NCBI Taxonomy" id="34508"/>
    <lineage>
        <taxon>Eukaryota</taxon>
        <taxon>Metazoa</taxon>
        <taxon>Ecdysozoa</taxon>
        <taxon>Nematoda</taxon>
        <taxon>Chromadorea</taxon>
        <taxon>Rhabditida</taxon>
        <taxon>Tylenchina</taxon>
        <taxon>Panagrolaimomorpha</taxon>
        <taxon>Strongyloidoidea</taxon>
        <taxon>Steinernematidae</taxon>
        <taxon>Steinernema</taxon>
    </lineage>
</organism>
<feature type="compositionally biased region" description="Basic and acidic residues" evidence="1">
    <location>
        <begin position="205"/>
        <end position="217"/>
    </location>
</feature>
<feature type="compositionally biased region" description="Basic residues" evidence="1">
    <location>
        <begin position="1"/>
        <end position="11"/>
    </location>
</feature>
<keyword evidence="3" id="KW-1185">Reference proteome</keyword>
<dbReference type="EMBL" id="AZBU02000013">
    <property type="protein sequence ID" value="TKR58212.1"/>
    <property type="molecule type" value="Genomic_DNA"/>
</dbReference>
<evidence type="ECO:0000313" key="3">
    <source>
        <dbReference type="Proteomes" id="UP000298663"/>
    </source>
</evidence>
<sequence length="217" mass="24157">MAHSRSRSSKHSRNDRLRVGAYEPTSSACSASGYTSTTSVTSVPTTSEATEERQQRDILSVSGTPDLPRSETLALRGPGDYVKGTSWATWEYQFNTLMKMRRITNDKDKMFQLVSELGNAVMTELRIVLSEQDGEPSYSSMIQALRTMYGDHDSPLMHRDVLISTRQRDRTFATRSSCLRLSEASTQTGPIKTTAQTSRWPFRPGSRDDRSGDGTSG</sequence>
<gene>
    <name evidence="2" type="ORF">L596_029691</name>
</gene>
<dbReference type="AlphaFoldDB" id="A0A4U5LQI3"/>
<name>A0A4U5LQI3_STECR</name>
<accession>A0A4U5LQI3</accession>
<proteinExistence type="predicted"/>
<evidence type="ECO:0000256" key="1">
    <source>
        <dbReference type="SAM" id="MobiDB-lite"/>
    </source>
</evidence>
<feature type="compositionally biased region" description="Polar residues" evidence="1">
    <location>
        <begin position="183"/>
        <end position="199"/>
    </location>
</feature>
<feature type="region of interest" description="Disordered" evidence="1">
    <location>
        <begin position="183"/>
        <end position="217"/>
    </location>
</feature>
<feature type="compositionally biased region" description="Low complexity" evidence="1">
    <location>
        <begin position="30"/>
        <end position="48"/>
    </location>
</feature>
<comment type="caution">
    <text evidence="2">The sequence shown here is derived from an EMBL/GenBank/DDBJ whole genome shotgun (WGS) entry which is preliminary data.</text>
</comment>
<evidence type="ECO:0000313" key="2">
    <source>
        <dbReference type="EMBL" id="TKR58212.1"/>
    </source>
</evidence>
<feature type="region of interest" description="Disordered" evidence="1">
    <location>
        <begin position="1"/>
        <end position="71"/>
    </location>
</feature>
<protein>
    <submittedName>
        <fullName evidence="2">Uncharacterized protein</fullName>
    </submittedName>
</protein>
<dbReference type="Proteomes" id="UP000298663">
    <property type="component" value="Unassembled WGS sequence"/>
</dbReference>
<reference evidence="2 3" key="2">
    <citation type="journal article" date="2019" name="G3 (Bethesda)">
        <title>Hybrid Assembly of the Genome of the Entomopathogenic Nematode Steinernema carpocapsae Identifies the X-Chromosome.</title>
        <authorList>
            <person name="Serra L."/>
            <person name="Macchietto M."/>
            <person name="Macias-Munoz A."/>
            <person name="McGill C.J."/>
            <person name="Rodriguez I.M."/>
            <person name="Rodriguez B."/>
            <person name="Murad R."/>
            <person name="Mortazavi A."/>
        </authorList>
    </citation>
    <scope>NUCLEOTIDE SEQUENCE [LARGE SCALE GENOMIC DNA]</scope>
    <source>
        <strain evidence="2 3">ALL</strain>
    </source>
</reference>
<reference evidence="2 3" key="1">
    <citation type="journal article" date="2015" name="Genome Biol.">
        <title>Comparative genomics of Steinernema reveals deeply conserved gene regulatory networks.</title>
        <authorList>
            <person name="Dillman A.R."/>
            <person name="Macchietto M."/>
            <person name="Porter C.F."/>
            <person name="Rogers A."/>
            <person name="Williams B."/>
            <person name="Antoshechkin I."/>
            <person name="Lee M.M."/>
            <person name="Goodwin Z."/>
            <person name="Lu X."/>
            <person name="Lewis E.E."/>
            <person name="Goodrich-Blair H."/>
            <person name="Stock S.P."/>
            <person name="Adams B.J."/>
            <person name="Sternberg P.W."/>
            <person name="Mortazavi A."/>
        </authorList>
    </citation>
    <scope>NUCLEOTIDE SEQUENCE [LARGE SCALE GENOMIC DNA]</scope>
    <source>
        <strain evidence="2 3">ALL</strain>
    </source>
</reference>